<evidence type="ECO:0000313" key="1">
    <source>
        <dbReference type="EnsemblPlants" id="PGSC0003DMT400092683"/>
    </source>
</evidence>
<organism evidence="1 2">
    <name type="scientific">Solanum tuberosum</name>
    <name type="common">Potato</name>
    <dbReference type="NCBI Taxonomy" id="4113"/>
    <lineage>
        <taxon>Eukaryota</taxon>
        <taxon>Viridiplantae</taxon>
        <taxon>Streptophyta</taxon>
        <taxon>Embryophyta</taxon>
        <taxon>Tracheophyta</taxon>
        <taxon>Spermatophyta</taxon>
        <taxon>Magnoliopsida</taxon>
        <taxon>eudicotyledons</taxon>
        <taxon>Gunneridae</taxon>
        <taxon>Pentapetalae</taxon>
        <taxon>asterids</taxon>
        <taxon>lamiids</taxon>
        <taxon>Solanales</taxon>
        <taxon>Solanaceae</taxon>
        <taxon>Solanoideae</taxon>
        <taxon>Solaneae</taxon>
        <taxon>Solanum</taxon>
    </lineage>
</organism>
<proteinExistence type="predicted"/>
<dbReference type="Proteomes" id="UP000011115">
    <property type="component" value="Unassembled WGS sequence"/>
</dbReference>
<dbReference type="AlphaFoldDB" id="M1DQB4"/>
<dbReference type="HOGENOM" id="CLU_2268582_0_0_1"/>
<accession>M1DQB4</accession>
<reference evidence="2" key="1">
    <citation type="journal article" date="2011" name="Nature">
        <title>Genome sequence and analysis of the tuber crop potato.</title>
        <authorList>
            <consortium name="The Potato Genome Sequencing Consortium"/>
        </authorList>
    </citation>
    <scope>NUCLEOTIDE SEQUENCE [LARGE SCALE GENOMIC DNA]</scope>
    <source>
        <strain evidence="2">cv. DM1-3 516 R44</strain>
    </source>
</reference>
<dbReference type="EnsemblPlants" id="PGSC0003DMT400092683">
    <property type="protein sequence ID" value="PGSC0003DMT400092683"/>
    <property type="gene ID" value="PGSC0003DMG400042254"/>
</dbReference>
<evidence type="ECO:0000313" key="2">
    <source>
        <dbReference type="Proteomes" id="UP000011115"/>
    </source>
</evidence>
<protein>
    <submittedName>
        <fullName evidence="1">Uncharacterized protein</fullName>
    </submittedName>
</protein>
<sequence length="103" mass="11100">MGEPPIVSAIPTETAIWTPTQHGGSVKFGGANDYLALRRIDQRSGLMSPNGRKLDGFASQSSVTFGEKPLIAKSIRRFAERHIVHPLSAPLYSLCTALGEPPK</sequence>
<name>M1DQB4_SOLTU</name>
<reference evidence="1" key="2">
    <citation type="submission" date="2015-06" db="UniProtKB">
        <authorList>
            <consortium name="EnsemblPlants"/>
        </authorList>
    </citation>
    <scope>IDENTIFICATION</scope>
    <source>
        <strain evidence="1">DM1-3 516 R44</strain>
    </source>
</reference>
<dbReference type="Gramene" id="PGSC0003DMT400092683">
    <property type="protein sequence ID" value="PGSC0003DMT400092683"/>
    <property type="gene ID" value="PGSC0003DMG400042254"/>
</dbReference>
<dbReference type="InParanoid" id="M1DQB4"/>
<keyword evidence="2" id="KW-1185">Reference proteome</keyword>
<dbReference type="PaxDb" id="4113-PGSC0003DMT400092683"/>